<reference evidence="2" key="1">
    <citation type="submission" date="2018-05" db="EMBL/GenBank/DDBJ databases">
        <authorList>
            <person name="Lanie J.A."/>
            <person name="Ng W.-L."/>
            <person name="Kazmierczak K.M."/>
            <person name="Andrzejewski T.M."/>
            <person name="Davidsen T.M."/>
            <person name="Wayne K.J."/>
            <person name="Tettelin H."/>
            <person name="Glass J.I."/>
            <person name="Rusch D."/>
            <person name="Podicherti R."/>
            <person name="Tsui H.-C.T."/>
            <person name="Winkler M.E."/>
        </authorList>
    </citation>
    <scope>NUCLEOTIDE SEQUENCE</scope>
</reference>
<gene>
    <name evidence="2" type="ORF">METZ01_LOCUS379714</name>
</gene>
<evidence type="ECO:0000256" key="1">
    <source>
        <dbReference type="SAM" id="MobiDB-lite"/>
    </source>
</evidence>
<dbReference type="AlphaFoldDB" id="A0A382TXS0"/>
<sequence>KNQKRCVGRNEIDQSTAKRPSNASGHGTHLFGDSLGNAISKIDDERLLAR</sequence>
<proteinExistence type="predicted"/>
<feature type="compositionally biased region" description="Polar residues" evidence="1">
    <location>
        <begin position="13"/>
        <end position="25"/>
    </location>
</feature>
<organism evidence="2">
    <name type="scientific">marine metagenome</name>
    <dbReference type="NCBI Taxonomy" id="408172"/>
    <lineage>
        <taxon>unclassified sequences</taxon>
        <taxon>metagenomes</taxon>
        <taxon>ecological metagenomes</taxon>
    </lineage>
</organism>
<dbReference type="EMBL" id="UINC01139982">
    <property type="protein sequence ID" value="SVD26860.1"/>
    <property type="molecule type" value="Genomic_DNA"/>
</dbReference>
<name>A0A382TXS0_9ZZZZ</name>
<feature type="non-terminal residue" evidence="2">
    <location>
        <position position="1"/>
    </location>
</feature>
<protein>
    <submittedName>
        <fullName evidence="2">Uncharacterized protein</fullName>
    </submittedName>
</protein>
<accession>A0A382TXS0</accession>
<feature type="region of interest" description="Disordered" evidence="1">
    <location>
        <begin position="1"/>
        <end position="36"/>
    </location>
</feature>
<evidence type="ECO:0000313" key="2">
    <source>
        <dbReference type="EMBL" id="SVD26860.1"/>
    </source>
</evidence>